<dbReference type="PANTHER" id="PTHR11575:SF6">
    <property type="entry name" value="2',3'-CYCLIC-NUCLEOTIDE 2'-PHOSPHODIESTERASE_3'-NUCLEOTIDASE"/>
    <property type="match status" value="1"/>
</dbReference>
<comment type="caution">
    <text evidence="5">The sequence shown here is derived from an EMBL/GenBank/DDBJ whole genome shotgun (WGS) entry which is preliminary data.</text>
</comment>
<evidence type="ECO:0000313" key="6">
    <source>
        <dbReference type="Proteomes" id="UP000034455"/>
    </source>
</evidence>
<organism evidence="5 6">
    <name type="scientific">Staphylococcus cohnii subsp. cohnii</name>
    <dbReference type="NCBI Taxonomy" id="74704"/>
    <lineage>
        <taxon>Bacteria</taxon>
        <taxon>Bacillati</taxon>
        <taxon>Bacillota</taxon>
        <taxon>Bacilli</taxon>
        <taxon>Bacillales</taxon>
        <taxon>Staphylococcaceae</taxon>
        <taxon>Staphylococcus</taxon>
        <taxon>Staphylococcus cohnii species complex</taxon>
    </lineage>
</organism>
<dbReference type="Pfam" id="PF00149">
    <property type="entry name" value="Metallophos"/>
    <property type="match status" value="1"/>
</dbReference>
<protein>
    <submittedName>
        <fullName evidence="5">2',3'-cyclic-nucleotide 2'-phosphodiesterase</fullName>
    </submittedName>
</protein>
<dbReference type="InterPro" id="IPR029052">
    <property type="entry name" value="Metallo-depent_PP-like"/>
</dbReference>
<evidence type="ECO:0000256" key="1">
    <source>
        <dbReference type="ARBA" id="ARBA00022729"/>
    </source>
</evidence>
<dbReference type="SUPFAM" id="SSF55816">
    <property type="entry name" value="5'-nucleotidase (syn. UDP-sugar hydrolase), C-terminal domain"/>
    <property type="match status" value="1"/>
</dbReference>
<dbReference type="EMBL" id="LAKJ01000020">
    <property type="protein sequence ID" value="KKI62999.1"/>
    <property type="molecule type" value="Genomic_DNA"/>
</dbReference>
<dbReference type="PRINTS" id="PR01607">
    <property type="entry name" value="APYRASEFAMLY"/>
</dbReference>
<feature type="domain" description="Calcineurin-like phosphoesterase" evidence="3">
    <location>
        <begin position="6"/>
        <end position="234"/>
    </location>
</feature>
<evidence type="ECO:0000256" key="2">
    <source>
        <dbReference type="RuleBase" id="RU362119"/>
    </source>
</evidence>
<accession>A0A0M2NWW3</accession>
<reference evidence="5 6" key="1">
    <citation type="submission" date="2015-03" db="EMBL/GenBank/DDBJ databases">
        <title>Genome Assembly of Staphylococcus cohnii subsp. cohnii strain G22B2.</title>
        <authorList>
            <person name="Nair G."/>
            <person name="Kaur G."/>
            <person name="Khatri I."/>
            <person name="Singh N.K."/>
            <person name="Sathyabama S."/>
            <person name="Maurya S.K."/>
            <person name="Subramanian S."/>
            <person name="Agrewala J.N."/>
            <person name="Mayilraj S."/>
        </authorList>
    </citation>
    <scope>NUCLEOTIDE SEQUENCE [LARGE SCALE GENOMIC DNA]</scope>
    <source>
        <strain evidence="5 6">G22B2</strain>
    </source>
</reference>
<dbReference type="GO" id="GO:0046872">
    <property type="term" value="F:metal ion binding"/>
    <property type="evidence" value="ECO:0007669"/>
    <property type="project" value="InterPro"/>
</dbReference>
<dbReference type="GO" id="GO:0009166">
    <property type="term" value="P:nucleotide catabolic process"/>
    <property type="evidence" value="ECO:0007669"/>
    <property type="project" value="InterPro"/>
</dbReference>
<dbReference type="GO" id="GO:0000166">
    <property type="term" value="F:nucleotide binding"/>
    <property type="evidence" value="ECO:0007669"/>
    <property type="project" value="UniProtKB-KW"/>
</dbReference>
<proteinExistence type="inferred from homology"/>
<dbReference type="GO" id="GO:0016788">
    <property type="term" value="F:hydrolase activity, acting on ester bonds"/>
    <property type="evidence" value="ECO:0007669"/>
    <property type="project" value="InterPro"/>
</dbReference>
<dbReference type="Pfam" id="PF02872">
    <property type="entry name" value="5_nucleotid_C"/>
    <property type="match status" value="1"/>
</dbReference>
<dbReference type="PROSITE" id="PS00786">
    <property type="entry name" value="5_NUCLEOTIDASE_2"/>
    <property type="match status" value="1"/>
</dbReference>
<dbReference type="InterPro" id="IPR006179">
    <property type="entry name" value="5_nucleotidase/apyrase"/>
</dbReference>
<dbReference type="GO" id="GO:0030288">
    <property type="term" value="C:outer membrane-bounded periplasmic space"/>
    <property type="evidence" value="ECO:0007669"/>
    <property type="project" value="TreeGrafter"/>
</dbReference>
<dbReference type="AlphaFoldDB" id="A0A0M2NWW3"/>
<dbReference type="InterPro" id="IPR006146">
    <property type="entry name" value="5'-Nucleotdase_CS"/>
</dbReference>
<dbReference type="PANTHER" id="PTHR11575">
    <property type="entry name" value="5'-NUCLEOTIDASE-RELATED"/>
    <property type="match status" value="1"/>
</dbReference>
<evidence type="ECO:0000259" key="3">
    <source>
        <dbReference type="Pfam" id="PF00149"/>
    </source>
</evidence>
<name>A0A0M2NWW3_STACC</name>
<evidence type="ECO:0000313" key="5">
    <source>
        <dbReference type="EMBL" id="KKI62999.1"/>
    </source>
</evidence>
<feature type="domain" description="5'-Nucleotidase C-terminal" evidence="4">
    <location>
        <begin position="319"/>
        <end position="473"/>
    </location>
</feature>
<comment type="similarity">
    <text evidence="2">Belongs to the 5'-nucleotidase family.</text>
</comment>
<sequence>MTQLAFYIVSDVHGYLFPTDYQDKTQRLPMGLLHTKAIIEEDSAQYKNTIRIDNGDFLQGSPIGHYLAKERESAEQLAAIYNQFVFDLGVIGNHEFNFGLNYLKDTLADLDYPVLSANILENGEPFTGHGVTYLQREGLTIGVIGLTTQYIPHWEKAEYIEGLTFESAESTLAQWLPEVRAKSDIVAVCYHGGFERDLESGAPTEALTGENEGYALLDRFHTDIDLLITGHQHREIAQVIHGVPVIQPGSKGNTVGKIVLDYHDQGVHHATAQLLTDDNPDKAVLTDELQQFSDYIEQWLDAPITLLSEDMVVEDQFKARTAPHPYLNFLNYILMEASNAPIAASALFDLSRGFKGEVTMRDVLNNYPFPNTFNVLKLSGQDIKDALEQTAEYFEVQDQEVIVNPEYVEPKPQHYNYDIWSGIAYTIKAGNPKGERITRLTHQGQPIAMHQTYEVVLNNYRAVGGGNYPMFSEDKIIKSIPTEGAQLIIDYLQAHPELDIPNVTDFKVEV</sequence>
<evidence type="ECO:0000259" key="4">
    <source>
        <dbReference type="Pfam" id="PF02872"/>
    </source>
</evidence>
<dbReference type="Proteomes" id="UP000034455">
    <property type="component" value="Unassembled WGS sequence"/>
</dbReference>
<dbReference type="Gene3D" id="3.90.780.10">
    <property type="entry name" value="5'-Nucleotidase, C-terminal domain"/>
    <property type="match status" value="1"/>
</dbReference>
<dbReference type="RefSeq" id="WP_019467662.1">
    <property type="nucleotide sequence ID" value="NZ_LAKJ01000020.1"/>
</dbReference>
<dbReference type="InterPro" id="IPR036907">
    <property type="entry name" value="5'-Nucleotdase_C_sf"/>
</dbReference>
<dbReference type="PATRIC" id="fig|74704.6.peg.1547"/>
<dbReference type="InterPro" id="IPR008334">
    <property type="entry name" value="5'-Nucleotdase_C"/>
</dbReference>
<keyword evidence="2" id="KW-0378">Hydrolase</keyword>
<keyword evidence="1" id="KW-0732">Signal</keyword>
<gene>
    <name evidence="5" type="ORF">UF66_1513</name>
</gene>
<keyword evidence="2" id="KW-0547">Nucleotide-binding</keyword>
<dbReference type="SUPFAM" id="SSF56300">
    <property type="entry name" value="Metallo-dependent phosphatases"/>
    <property type="match status" value="1"/>
</dbReference>
<dbReference type="InterPro" id="IPR004843">
    <property type="entry name" value="Calcineurin-like_PHP"/>
</dbReference>
<dbReference type="Gene3D" id="3.60.21.10">
    <property type="match status" value="1"/>
</dbReference>